<sequence>MRFRKDPVTGKRTSVAGEKPIMIDAPKMRIVPQDLWDQVAQRLQSITREMATDPETGLALNRAHRKKFLLSGLLKCGCCGGNMAIMGKDRYGCSIRKRQGTCQNATTITRDHVEGRVLASLKRELLKPSHMEAFSALVTKEVTAKQPSKTGDLKSLEKTINALDTKISRILDQIEDGVGHSSLLLERLGSRQDERAALAAEREEIIATDASKFVMPNLSTAYRGLVSSLEDRLRDPAVVQRAHEALAGMIEAIELRPDACSRHGYAITLRGDPAGILGAYAGVDKEKLPEAVTRVGSQFSVVAGVGFEPTTFRL</sequence>
<name>A0ABY2UTW5_9RHOB</name>
<gene>
    <name evidence="4" type="ORF">FEE96_13910</name>
</gene>
<accession>A0ABY2UTW5</accession>
<proteinExistence type="predicted"/>
<dbReference type="RefSeq" id="WP_138164021.1">
    <property type="nucleotide sequence ID" value="NZ_VAUA01000007.1"/>
</dbReference>
<dbReference type="Proteomes" id="UP000305041">
    <property type="component" value="Unassembled WGS sequence"/>
</dbReference>
<protein>
    <recommendedName>
        <fullName evidence="3">Recombinase zinc beta ribbon domain-containing protein</fullName>
    </recommendedName>
</protein>
<organism evidence="4 5">
    <name type="scientific">Parasedimentitalea maritima</name>
    <dbReference type="NCBI Taxonomy" id="2578117"/>
    <lineage>
        <taxon>Bacteria</taxon>
        <taxon>Pseudomonadati</taxon>
        <taxon>Pseudomonadota</taxon>
        <taxon>Alphaproteobacteria</taxon>
        <taxon>Rhodobacterales</taxon>
        <taxon>Paracoccaceae</taxon>
        <taxon>Parasedimentitalea</taxon>
    </lineage>
</organism>
<dbReference type="EMBL" id="VAUA01000007">
    <property type="protein sequence ID" value="TLP61640.1"/>
    <property type="molecule type" value="Genomic_DNA"/>
</dbReference>
<dbReference type="PANTHER" id="PTHR30461">
    <property type="entry name" value="DNA-INVERTASE FROM LAMBDOID PROPHAGE"/>
    <property type="match status" value="1"/>
</dbReference>
<comment type="caution">
    <text evidence="4">The sequence shown here is derived from an EMBL/GenBank/DDBJ whole genome shotgun (WGS) entry which is preliminary data.</text>
</comment>
<evidence type="ECO:0000313" key="4">
    <source>
        <dbReference type="EMBL" id="TLP61640.1"/>
    </source>
</evidence>
<evidence type="ECO:0000313" key="5">
    <source>
        <dbReference type="Proteomes" id="UP000305041"/>
    </source>
</evidence>
<dbReference type="PANTHER" id="PTHR30461:SF2">
    <property type="entry name" value="SERINE RECOMBINASE PINE-RELATED"/>
    <property type="match status" value="1"/>
</dbReference>
<evidence type="ECO:0000259" key="3">
    <source>
        <dbReference type="Pfam" id="PF13408"/>
    </source>
</evidence>
<dbReference type="InterPro" id="IPR050639">
    <property type="entry name" value="SSR_resolvase"/>
</dbReference>
<dbReference type="InterPro" id="IPR025827">
    <property type="entry name" value="Zn_ribbon_recom_dom"/>
</dbReference>
<keyword evidence="1" id="KW-0238">DNA-binding</keyword>
<dbReference type="Pfam" id="PF13408">
    <property type="entry name" value="Zn_ribbon_recom"/>
    <property type="match status" value="1"/>
</dbReference>
<keyword evidence="5" id="KW-1185">Reference proteome</keyword>
<evidence type="ECO:0000256" key="1">
    <source>
        <dbReference type="ARBA" id="ARBA00023125"/>
    </source>
</evidence>
<evidence type="ECO:0000256" key="2">
    <source>
        <dbReference type="ARBA" id="ARBA00023172"/>
    </source>
</evidence>
<feature type="domain" description="Recombinase zinc beta ribbon" evidence="3">
    <location>
        <begin position="69"/>
        <end position="121"/>
    </location>
</feature>
<reference evidence="4 5" key="1">
    <citation type="submission" date="2019-05" db="EMBL/GenBank/DDBJ databases">
        <title>Draft genome sequence of Pelagicola sp. DSW4-44.</title>
        <authorList>
            <person name="Oh J."/>
        </authorList>
    </citation>
    <scope>NUCLEOTIDE SEQUENCE [LARGE SCALE GENOMIC DNA]</scope>
    <source>
        <strain evidence="4 5">DSW4-44</strain>
    </source>
</reference>
<keyword evidence="2" id="KW-0233">DNA recombination</keyword>